<dbReference type="EMBL" id="HBNR01057898">
    <property type="protein sequence ID" value="CAE4625554.1"/>
    <property type="molecule type" value="Transcribed_RNA"/>
</dbReference>
<organism evidence="2">
    <name type="scientific">Alexandrium monilatum</name>
    <dbReference type="NCBI Taxonomy" id="311494"/>
    <lineage>
        <taxon>Eukaryota</taxon>
        <taxon>Sar</taxon>
        <taxon>Alveolata</taxon>
        <taxon>Dinophyceae</taxon>
        <taxon>Gonyaulacales</taxon>
        <taxon>Pyrocystaceae</taxon>
        <taxon>Alexandrium</taxon>
    </lineage>
</organism>
<proteinExistence type="predicted"/>
<evidence type="ECO:0000256" key="1">
    <source>
        <dbReference type="SAM" id="MobiDB-lite"/>
    </source>
</evidence>
<name>A0A7S4VF18_9DINO</name>
<reference evidence="2" key="1">
    <citation type="submission" date="2021-01" db="EMBL/GenBank/DDBJ databases">
        <authorList>
            <person name="Corre E."/>
            <person name="Pelletier E."/>
            <person name="Niang G."/>
            <person name="Scheremetjew M."/>
            <person name="Finn R."/>
            <person name="Kale V."/>
            <person name="Holt S."/>
            <person name="Cochrane G."/>
            <person name="Meng A."/>
            <person name="Brown T."/>
            <person name="Cohen L."/>
        </authorList>
    </citation>
    <scope>NUCLEOTIDE SEQUENCE</scope>
    <source>
        <strain evidence="2">CCMP3105</strain>
    </source>
</reference>
<protein>
    <submittedName>
        <fullName evidence="2">Uncharacterized protein</fullName>
    </submittedName>
</protein>
<gene>
    <name evidence="2" type="ORF">AMON00008_LOCUS40748</name>
</gene>
<dbReference type="AlphaFoldDB" id="A0A7S4VF18"/>
<accession>A0A7S4VF18</accession>
<evidence type="ECO:0000313" key="2">
    <source>
        <dbReference type="EMBL" id="CAE4625554.1"/>
    </source>
</evidence>
<feature type="region of interest" description="Disordered" evidence="1">
    <location>
        <begin position="1"/>
        <end position="45"/>
    </location>
</feature>
<sequence length="175" mass="18456">MAQVHCGSKCRAIASPPSTRRGAGQGARQREAAAPPALGAGQSGRILKTRTRPRRCRVCGARAPGVAVQTWEFVCMPGPSMVAPGRRLLGNSTWRHPWGNRDEEQSGGKSEVMLYILRRMEMGVAPSGRTLLVAKKAPLLPEGGASESGGAARPRACREGRLCAGPADWYAGSPG</sequence>